<organism evidence="2 3">
    <name type="scientific">Clostridium septicum</name>
    <dbReference type="NCBI Taxonomy" id="1504"/>
    <lineage>
        <taxon>Bacteria</taxon>
        <taxon>Bacillati</taxon>
        <taxon>Bacillota</taxon>
        <taxon>Clostridia</taxon>
        <taxon>Eubacteriales</taxon>
        <taxon>Clostridiaceae</taxon>
        <taxon>Clostridium</taxon>
    </lineage>
</organism>
<proteinExistence type="predicted"/>
<keyword evidence="3" id="KW-1185">Reference proteome</keyword>
<gene>
    <name evidence="2" type="ORF">NH397_04895</name>
</gene>
<feature type="transmembrane region" description="Helical" evidence="1">
    <location>
        <begin position="114"/>
        <end position="135"/>
    </location>
</feature>
<keyword evidence="1" id="KW-0812">Transmembrane</keyword>
<reference evidence="2" key="1">
    <citation type="submission" date="2022-06" db="EMBL/GenBank/DDBJ databases">
        <authorList>
            <person name="Holder M.E."/>
            <person name="Ajami N.J."/>
            <person name="Petrosino J.F."/>
        </authorList>
    </citation>
    <scope>NUCLEOTIDE SEQUENCE</scope>
    <source>
        <strain evidence="2">RMA 8861</strain>
    </source>
</reference>
<feature type="transmembrane region" description="Helical" evidence="1">
    <location>
        <begin position="176"/>
        <end position="194"/>
    </location>
</feature>
<dbReference type="EMBL" id="CP099799">
    <property type="protein sequence ID" value="USS02441.1"/>
    <property type="molecule type" value="Genomic_DNA"/>
</dbReference>
<evidence type="ECO:0000313" key="2">
    <source>
        <dbReference type="EMBL" id="USS02441.1"/>
    </source>
</evidence>
<accession>A0ABY5B7Q9</accession>
<evidence type="ECO:0000313" key="3">
    <source>
        <dbReference type="Proteomes" id="UP001055437"/>
    </source>
</evidence>
<name>A0ABY5B7Q9_CLOSE</name>
<evidence type="ECO:0000256" key="1">
    <source>
        <dbReference type="SAM" id="Phobius"/>
    </source>
</evidence>
<dbReference type="Pfam" id="PF11193">
    <property type="entry name" value="DUF2812"/>
    <property type="match status" value="1"/>
</dbReference>
<protein>
    <submittedName>
        <fullName evidence="2">DUF2812 domain-containing protein</fullName>
    </submittedName>
</protein>
<keyword evidence="1" id="KW-0472">Membrane</keyword>
<dbReference type="InterPro" id="IPR021359">
    <property type="entry name" value="DUF2812"/>
</dbReference>
<sequence>MMKKFKCFTNFIKEEKWLNEMANEGYRLKNVSFGYTFEKSKPENSIIKIDYRKFKTKDDFIDYCTLFEDSGWEHIVGTMYSGIQYFKKVNTSSSYEDIFSDNLSKAAVYKRLSLMWFNLAISYIVVFLPLLYAGYIDISALINPKNLYYTPSLWSMTGSDFWFHFLFETPFALGRGFLWIIFPVFIILYLIASFKSQRLYKASKLN</sequence>
<keyword evidence="1" id="KW-1133">Transmembrane helix</keyword>
<dbReference type="Proteomes" id="UP001055437">
    <property type="component" value="Chromosome"/>
</dbReference>